<evidence type="ECO:0000256" key="4">
    <source>
        <dbReference type="ARBA" id="ARBA00008391"/>
    </source>
</evidence>
<evidence type="ECO:0000256" key="7">
    <source>
        <dbReference type="ARBA" id="ARBA00022490"/>
    </source>
</evidence>
<dbReference type="Pfam" id="PF00156">
    <property type="entry name" value="Pribosyltran"/>
    <property type="match status" value="1"/>
</dbReference>
<dbReference type="NCBIfam" id="NF002634">
    <property type="entry name" value="PRK02304.1-3"/>
    <property type="match status" value="1"/>
</dbReference>
<dbReference type="SUPFAM" id="SSF53271">
    <property type="entry name" value="PRTase-like"/>
    <property type="match status" value="1"/>
</dbReference>
<comment type="similarity">
    <text evidence="4">Belongs to the purine/pyrimidine phosphoribosyltransferase family.</text>
</comment>
<protein>
    <recommendedName>
        <fullName evidence="6">adenine phosphoribosyltransferase</fullName>
        <ecNumber evidence="6">2.4.2.7</ecNumber>
    </recommendedName>
</protein>
<dbReference type="EMBL" id="LAZR01070361">
    <property type="protein sequence ID" value="KKK41933.1"/>
    <property type="molecule type" value="Genomic_DNA"/>
</dbReference>
<dbReference type="GO" id="GO:0005737">
    <property type="term" value="C:cytoplasm"/>
    <property type="evidence" value="ECO:0007669"/>
    <property type="project" value="UniProtKB-SubCell"/>
</dbReference>
<dbReference type="CDD" id="cd06223">
    <property type="entry name" value="PRTases_typeI"/>
    <property type="match status" value="1"/>
</dbReference>
<evidence type="ECO:0000256" key="9">
    <source>
        <dbReference type="ARBA" id="ARBA00022679"/>
    </source>
</evidence>
<proteinExistence type="inferred from homology"/>
<keyword evidence="7" id="KW-0963">Cytoplasm</keyword>
<evidence type="ECO:0000256" key="2">
    <source>
        <dbReference type="ARBA" id="ARBA00004496"/>
    </source>
</evidence>
<dbReference type="EC" id="2.4.2.7" evidence="6"/>
<name>A0A0F8VBK3_9ZZZZ</name>
<dbReference type="InterPro" id="IPR005764">
    <property type="entry name" value="Ade_phspho_trans"/>
</dbReference>
<dbReference type="UniPathway" id="UPA00588">
    <property type="reaction ID" value="UER00646"/>
</dbReference>
<accession>A0A0F8VBK3</accession>
<sequence length="180" mass="19893">MNLEDYIRNVPNFPVEGIQFKDITTLCKNYAPFKESCDQIIQFYKGKEISKVCAIEARGYVWGGVLAYQLNAGFILIRKPGKLPADTISETYDLEYGNDSIEMHKDAIENGENVLVFDDLLATGGTAKAACNLVEKAGGNIVGVAFVIELTGSLNGREKLADYDVLSLVKIAVEEWIFQN</sequence>
<dbReference type="PANTHER" id="PTHR11776">
    <property type="entry name" value="ADENINE PHOSPHORIBOSYLTRANSFERASE"/>
    <property type="match status" value="1"/>
</dbReference>
<comment type="catalytic activity">
    <reaction evidence="1">
        <text>AMP + diphosphate = 5-phospho-alpha-D-ribose 1-diphosphate + adenine</text>
        <dbReference type="Rhea" id="RHEA:16609"/>
        <dbReference type="ChEBI" id="CHEBI:16708"/>
        <dbReference type="ChEBI" id="CHEBI:33019"/>
        <dbReference type="ChEBI" id="CHEBI:58017"/>
        <dbReference type="ChEBI" id="CHEBI:456215"/>
        <dbReference type="EC" id="2.4.2.7"/>
    </reaction>
</comment>
<dbReference type="GO" id="GO:0003999">
    <property type="term" value="F:adenine phosphoribosyltransferase activity"/>
    <property type="evidence" value="ECO:0007669"/>
    <property type="project" value="UniProtKB-EC"/>
</dbReference>
<comment type="subunit">
    <text evidence="5">Homodimer.</text>
</comment>
<dbReference type="NCBIfam" id="TIGR01090">
    <property type="entry name" value="apt"/>
    <property type="match status" value="1"/>
</dbReference>
<dbReference type="PANTHER" id="PTHR11776:SF7">
    <property type="entry name" value="PHOSPHORIBOSYLTRANSFERASE DOMAIN-CONTAINING PROTEIN"/>
    <property type="match status" value="1"/>
</dbReference>
<comment type="pathway">
    <text evidence="3">Purine metabolism; AMP biosynthesis via salvage pathway; AMP from adenine: step 1/1.</text>
</comment>
<comment type="subcellular location">
    <subcellularLocation>
        <location evidence="2">Cytoplasm</location>
    </subcellularLocation>
</comment>
<comment type="caution">
    <text evidence="12">The sequence shown here is derived from an EMBL/GenBank/DDBJ whole genome shotgun (WGS) entry which is preliminary data.</text>
</comment>
<keyword evidence="9" id="KW-0808">Transferase</keyword>
<evidence type="ECO:0000256" key="3">
    <source>
        <dbReference type="ARBA" id="ARBA00004659"/>
    </source>
</evidence>
<dbReference type="HAMAP" id="MF_00004">
    <property type="entry name" value="Aden_phosphoribosyltr"/>
    <property type="match status" value="1"/>
</dbReference>
<gene>
    <name evidence="12" type="ORF">LCGC14_2426750</name>
</gene>
<evidence type="ECO:0000256" key="1">
    <source>
        <dbReference type="ARBA" id="ARBA00000868"/>
    </source>
</evidence>
<dbReference type="GO" id="GO:0006166">
    <property type="term" value="P:purine ribonucleoside salvage"/>
    <property type="evidence" value="ECO:0007669"/>
    <property type="project" value="UniProtKB-KW"/>
</dbReference>
<reference evidence="12" key="1">
    <citation type="journal article" date="2015" name="Nature">
        <title>Complex archaea that bridge the gap between prokaryotes and eukaryotes.</title>
        <authorList>
            <person name="Spang A."/>
            <person name="Saw J.H."/>
            <person name="Jorgensen S.L."/>
            <person name="Zaremba-Niedzwiedzka K."/>
            <person name="Martijn J."/>
            <person name="Lind A.E."/>
            <person name="van Eijk R."/>
            <person name="Schleper C."/>
            <person name="Guy L."/>
            <person name="Ettema T.J."/>
        </authorList>
    </citation>
    <scope>NUCLEOTIDE SEQUENCE</scope>
</reference>
<evidence type="ECO:0000256" key="10">
    <source>
        <dbReference type="ARBA" id="ARBA00022726"/>
    </source>
</evidence>
<dbReference type="InterPro" id="IPR029057">
    <property type="entry name" value="PRTase-like"/>
</dbReference>
<dbReference type="GO" id="GO:0006168">
    <property type="term" value="P:adenine salvage"/>
    <property type="evidence" value="ECO:0007669"/>
    <property type="project" value="InterPro"/>
</dbReference>
<dbReference type="InterPro" id="IPR000836">
    <property type="entry name" value="PRTase_dom"/>
</dbReference>
<evidence type="ECO:0000313" key="12">
    <source>
        <dbReference type="EMBL" id="KKK41933.1"/>
    </source>
</evidence>
<dbReference type="FunFam" id="3.40.50.2020:FF:000021">
    <property type="entry name" value="Adenine phosphoribosyltransferase"/>
    <property type="match status" value="1"/>
</dbReference>
<evidence type="ECO:0000256" key="8">
    <source>
        <dbReference type="ARBA" id="ARBA00022676"/>
    </source>
</evidence>
<keyword evidence="10" id="KW-0660">Purine salvage</keyword>
<dbReference type="NCBIfam" id="NF002636">
    <property type="entry name" value="PRK02304.1-5"/>
    <property type="match status" value="1"/>
</dbReference>
<dbReference type="AlphaFoldDB" id="A0A0F8VBK3"/>
<evidence type="ECO:0000256" key="6">
    <source>
        <dbReference type="ARBA" id="ARBA00011893"/>
    </source>
</evidence>
<dbReference type="GO" id="GO:0044209">
    <property type="term" value="P:AMP salvage"/>
    <property type="evidence" value="ECO:0007669"/>
    <property type="project" value="UniProtKB-UniPathway"/>
</dbReference>
<keyword evidence="8" id="KW-0328">Glycosyltransferase</keyword>
<evidence type="ECO:0000256" key="5">
    <source>
        <dbReference type="ARBA" id="ARBA00011738"/>
    </source>
</evidence>
<evidence type="ECO:0000259" key="11">
    <source>
        <dbReference type="Pfam" id="PF00156"/>
    </source>
</evidence>
<organism evidence="12">
    <name type="scientific">marine sediment metagenome</name>
    <dbReference type="NCBI Taxonomy" id="412755"/>
    <lineage>
        <taxon>unclassified sequences</taxon>
        <taxon>metagenomes</taxon>
        <taxon>ecological metagenomes</taxon>
    </lineage>
</organism>
<dbReference type="InterPro" id="IPR050120">
    <property type="entry name" value="Adenine_PRTase"/>
</dbReference>
<dbReference type="Gene3D" id="3.40.50.2020">
    <property type="match status" value="1"/>
</dbReference>
<feature type="domain" description="Phosphoribosyltransferase" evidence="11">
    <location>
        <begin position="39"/>
        <end position="175"/>
    </location>
</feature>